<organism evidence="7 8">
    <name type="scientific">Filobasidium floriforme</name>
    <dbReference type="NCBI Taxonomy" id="5210"/>
    <lineage>
        <taxon>Eukaryota</taxon>
        <taxon>Fungi</taxon>
        <taxon>Dikarya</taxon>
        <taxon>Basidiomycota</taxon>
        <taxon>Agaricomycotina</taxon>
        <taxon>Tremellomycetes</taxon>
        <taxon>Filobasidiales</taxon>
        <taxon>Filobasidiaceae</taxon>
        <taxon>Filobasidium</taxon>
    </lineage>
</organism>
<protein>
    <recommendedName>
        <fullName evidence="6">MHD domain-containing protein</fullName>
    </recommendedName>
</protein>
<evidence type="ECO:0000313" key="7">
    <source>
        <dbReference type="EMBL" id="KAG7562976.1"/>
    </source>
</evidence>
<dbReference type="Gene3D" id="1.20.1270.60">
    <property type="entry name" value="Arfaptin homology (AH) domain/BAR domain"/>
    <property type="match status" value="1"/>
</dbReference>
<dbReference type="GO" id="GO:0007010">
    <property type="term" value="P:cytoskeleton organization"/>
    <property type="evidence" value="ECO:0007669"/>
    <property type="project" value="TreeGrafter"/>
</dbReference>
<dbReference type="InterPro" id="IPR028565">
    <property type="entry name" value="MHD"/>
</dbReference>
<dbReference type="AlphaFoldDB" id="A0A8K0JUD3"/>
<dbReference type="Pfam" id="PF00611">
    <property type="entry name" value="FCH"/>
    <property type="match status" value="1"/>
</dbReference>
<dbReference type="EMBL" id="JABELV010000022">
    <property type="protein sequence ID" value="KAG7562976.1"/>
    <property type="molecule type" value="Genomic_DNA"/>
</dbReference>
<evidence type="ECO:0000256" key="3">
    <source>
        <dbReference type="ARBA" id="ARBA00022553"/>
    </source>
</evidence>
<dbReference type="PANTHER" id="PTHR23065">
    <property type="entry name" value="PROLINE-SERINE-THREONINE PHOSPHATASE INTERACTING PROTEIN 1"/>
    <property type="match status" value="1"/>
</dbReference>
<feature type="domain" description="MHD" evidence="6">
    <location>
        <begin position="604"/>
        <end position="884"/>
    </location>
</feature>
<comment type="subcellular location">
    <subcellularLocation>
        <location evidence="1">Cytoplasm</location>
    </subcellularLocation>
</comment>
<feature type="compositionally biased region" description="Low complexity" evidence="5">
    <location>
        <begin position="305"/>
        <end position="324"/>
    </location>
</feature>
<evidence type="ECO:0000256" key="4">
    <source>
        <dbReference type="ARBA" id="ARBA00022583"/>
    </source>
</evidence>
<feature type="compositionally biased region" description="Low complexity" evidence="5">
    <location>
        <begin position="281"/>
        <end position="294"/>
    </location>
</feature>
<evidence type="ECO:0000256" key="1">
    <source>
        <dbReference type="ARBA" id="ARBA00004496"/>
    </source>
</evidence>
<dbReference type="GO" id="GO:0006897">
    <property type="term" value="P:endocytosis"/>
    <property type="evidence" value="ECO:0007669"/>
    <property type="project" value="UniProtKB-KW"/>
</dbReference>
<feature type="compositionally biased region" description="Low complexity" evidence="5">
    <location>
        <begin position="239"/>
        <end position="251"/>
    </location>
</feature>
<dbReference type="GO" id="GO:0005886">
    <property type="term" value="C:plasma membrane"/>
    <property type="evidence" value="ECO:0007669"/>
    <property type="project" value="TreeGrafter"/>
</dbReference>
<dbReference type="Pfam" id="PF10291">
    <property type="entry name" value="muHD"/>
    <property type="match status" value="1"/>
</dbReference>
<reference evidence="7" key="1">
    <citation type="submission" date="2020-04" db="EMBL/GenBank/DDBJ databases">
        <title>Analysis of mating type loci in Filobasidium floriforme.</title>
        <authorList>
            <person name="Nowrousian M."/>
        </authorList>
    </citation>
    <scope>NUCLEOTIDE SEQUENCE</scope>
    <source>
        <strain evidence="7">CBS 6242</strain>
    </source>
</reference>
<accession>A0A8K0JUD3</accession>
<dbReference type="GO" id="GO:0005737">
    <property type="term" value="C:cytoplasm"/>
    <property type="evidence" value="ECO:0007669"/>
    <property type="project" value="TreeGrafter"/>
</dbReference>
<keyword evidence="4" id="KW-0254">Endocytosis</keyword>
<dbReference type="GO" id="GO:0032153">
    <property type="term" value="C:cell division site"/>
    <property type="evidence" value="ECO:0007669"/>
    <property type="project" value="TreeGrafter"/>
</dbReference>
<dbReference type="PROSITE" id="PS51072">
    <property type="entry name" value="MHD"/>
    <property type="match status" value="1"/>
</dbReference>
<feature type="region of interest" description="Disordered" evidence="5">
    <location>
        <begin position="239"/>
        <end position="450"/>
    </location>
</feature>
<dbReference type="InterPro" id="IPR027267">
    <property type="entry name" value="AH/BAR_dom_sf"/>
</dbReference>
<feature type="compositionally biased region" description="Polar residues" evidence="5">
    <location>
        <begin position="266"/>
        <end position="280"/>
    </location>
</feature>
<dbReference type="Proteomes" id="UP000812966">
    <property type="component" value="Unassembled WGS sequence"/>
</dbReference>
<keyword evidence="8" id="KW-1185">Reference proteome</keyword>
<dbReference type="InterPro" id="IPR018808">
    <property type="entry name" value="Muniscin_C"/>
</dbReference>
<feature type="compositionally biased region" description="Gly residues" evidence="5">
    <location>
        <begin position="325"/>
        <end position="342"/>
    </location>
</feature>
<evidence type="ECO:0000313" key="8">
    <source>
        <dbReference type="Proteomes" id="UP000812966"/>
    </source>
</evidence>
<feature type="region of interest" description="Disordered" evidence="5">
    <location>
        <begin position="533"/>
        <end position="554"/>
    </location>
</feature>
<comment type="caution">
    <text evidence="7">The sequence shown here is derived from an EMBL/GenBank/DDBJ whole genome shotgun (WGS) entry which is preliminary data.</text>
</comment>
<keyword evidence="2" id="KW-0963">Cytoplasm</keyword>
<dbReference type="PANTHER" id="PTHR23065:SF7">
    <property type="entry name" value="NOSTRIN, ISOFORM H"/>
    <property type="match status" value="1"/>
</dbReference>
<dbReference type="GO" id="GO:0043226">
    <property type="term" value="C:organelle"/>
    <property type="evidence" value="ECO:0007669"/>
    <property type="project" value="UniProtKB-ARBA"/>
</dbReference>
<name>A0A8K0JUD3_9TREE</name>
<dbReference type="OrthoDB" id="1875751at2759"/>
<dbReference type="SUPFAM" id="SSF103657">
    <property type="entry name" value="BAR/IMD domain-like"/>
    <property type="match status" value="1"/>
</dbReference>
<evidence type="ECO:0000256" key="5">
    <source>
        <dbReference type="SAM" id="MobiDB-lite"/>
    </source>
</evidence>
<dbReference type="InterPro" id="IPR001060">
    <property type="entry name" value="FCH_dom"/>
</dbReference>
<evidence type="ECO:0000259" key="6">
    <source>
        <dbReference type="PROSITE" id="PS51072"/>
    </source>
</evidence>
<evidence type="ECO:0000256" key="2">
    <source>
        <dbReference type="ARBA" id="ARBA00022490"/>
    </source>
</evidence>
<gene>
    <name evidence="7" type="ORF">FFLO_01534</name>
</gene>
<sequence length="884" mass="93529">MSSVTLPEDLWASQLSAVPPKELLSRLTSHSQRSNQFNETLADYFRARSAAEADYAAALNKIVRKFADSGVGRDAGGEGGVWERVMSEVVETASSQTALSDTLSREFESPLRSMSSRNSAWSRISSIQDKAGKTVKSYDSSLEKVQKAQKKGGSKLQMAQNDLQNNTTSLAGILPTLIAAHQSMTLDRLTELKEIGVKFETVMAENGNRRVEGSERGMNRLLGWEVEEEVRSMAIKFGGSANAAPAPSGGSVREMGGFGGIAGTPARSSTMRRPTLDSNHSSTPNRNSSSSRPTIETNLPKPEQSSLTSTLKSKFSRKSSLLGNVGLGGGSSTYNGNGGRGRAGSDATVRTNATGANAGRGGLAPGMNGYEMNDRNSYETGRGGAPIASPDGETPRVDADGFTLPPENRGQAPWERPSGAPRNLLDDEDDETDGVSPLPTPGANGTYSAPKLNMALAPLPIEEDESERQAALQKMQSTLLAKPPSGPGRKNTIRGRRDVRNTTFNTLPDDMPLAQALKLQGQQEDAAEQRRMTESPVQEVLATPTGSSFPSGKTGMSTGTGTFAGLNPLTTQFTGRPNSTNVSSPSSVVGNMNPFDQNGPAIAGPGLRATMTETVNAISKGGLVQKAMVTGEICVTMRDLPQYIPANGVGPVHIRLDEFEELEKVAPNPKYLSQVPEKPGEYYLNVELLASATISQSSRPVLFKYQLHVGEGRAGEFAPIEVHPQWKTAAGETRLLINYKSNDQGRLARSLAAASSTSPFGEGTPGKLSEVSVVAGLGGPEVTGVQAKPPGGTWSAEKRKMVWNVTDVDLDSKSAASAGKIVARFVSAPDGPVGQPQGVSLQWKCQGGLTSGLNLSIVTPEGTSEGWRFEEVGKAVVSGKYTAE</sequence>
<proteinExistence type="predicted"/>
<keyword evidence="3" id="KW-0597">Phosphoprotein</keyword>